<reference evidence="2" key="1">
    <citation type="journal article" date="2023" name="G3 (Bethesda)">
        <title>Genome assembly and association tests identify interacting loci associated with vigor, precocity, and sex in interspecific pistachio rootstocks.</title>
        <authorList>
            <person name="Palmer W."/>
            <person name="Jacygrad E."/>
            <person name="Sagayaradj S."/>
            <person name="Cavanaugh K."/>
            <person name="Han R."/>
            <person name="Bertier L."/>
            <person name="Beede B."/>
            <person name="Kafkas S."/>
            <person name="Golino D."/>
            <person name="Preece J."/>
            <person name="Michelmore R."/>
        </authorList>
    </citation>
    <scope>NUCLEOTIDE SEQUENCE [LARGE SCALE GENOMIC DNA]</scope>
</reference>
<dbReference type="Proteomes" id="UP001164250">
    <property type="component" value="Chromosome 11"/>
</dbReference>
<gene>
    <name evidence="1" type="ORF">Patl1_31110</name>
</gene>
<dbReference type="EMBL" id="CM047907">
    <property type="protein sequence ID" value="KAJ0084357.1"/>
    <property type="molecule type" value="Genomic_DNA"/>
</dbReference>
<name>A0ACC1AC35_9ROSI</name>
<sequence length="453" mass="50368">MEQESSNGHGHHSHIQSQSQSQHDSVPSSSFSSIATSQVQEDNDEPQQQQQQQQQQSSTASYHVNSSISDVARGGMRDDVWSCFVVLVTFWFFAASMTMILGIFGSVDLQLGPNYSRLIRTNSIFVQSIKVEELDQQNSGSLMLYGFHKPPPLDVEITWSETHNAEWLYYLNEGSDVVISYRVISPSSSPLSLVIAKGSESLEEWIDDPSYPNTTLSWDIIYGSGKIQQEISESSTYYIAVGNLNSQEVEVQLNFTISAFIYNTTTAYYKCSLGSRSCHLTLPVLGANAAVLTSPGPTQGSSDTWSVKLSYGPRWIAYFVGSDSLACLSLPLEMEQEFKLEIWDLDRAPLLSNKDDDLSSWGSSYDSVSHDDEDLDEWLAVNALEGTLLNEGENKSNPRRLCVICCDSPRDCFFLPCGHCAACFTCGTRIAEEAGTCPICRRKMKKVRKIFTV</sequence>
<proteinExistence type="predicted"/>
<keyword evidence="2" id="KW-1185">Reference proteome</keyword>
<accession>A0ACC1AC35</accession>
<protein>
    <submittedName>
        <fullName evidence="1">Uncharacterized protein</fullName>
    </submittedName>
</protein>
<organism evidence="1 2">
    <name type="scientific">Pistacia atlantica</name>
    <dbReference type="NCBI Taxonomy" id="434234"/>
    <lineage>
        <taxon>Eukaryota</taxon>
        <taxon>Viridiplantae</taxon>
        <taxon>Streptophyta</taxon>
        <taxon>Embryophyta</taxon>
        <taxon>Tracheophyta</taxon>
        <taxon>Spermatophyta</taxon>
        <taxon>Magnoliopsida</taxon>
        <taxon>eudicotyledons</taxon>
        <taxon>Gunneridae</taxon>
        <taxon>Pentapetalae</taxon>
        <taxon>rosids</taxon>
        <taxon>malvids</taxon>
        <taxon>Sapindales</taxon>
        <taxon>Anacardiaceae</taxon>
        <taxon>Pistacia</taxon>
    </lineage>
</organism>
<evidence type="ECO:0000313" key="1">
    <source>
        <dbReference type="EMBL" id="KAJ0084357.1"/>
    </source>
</evidence>
<comment type="caution">
    <text evidence="1">The sequence shown here is derived from an EMBL/GenBank/DDBJ whole genome shotgun (WGS) entry which is preliminary data.</text>
</comment>
<evidence type="ECO:0000313" key="2">
    <source>
        <dbReference type="Proteomes" id="UP001164250"/>
    </source>
</evidence>